<proteinExistence type="predicted"/>
<dbReference type="EMBL" id="JAOPJF010000012">
    <property type="protein sequence ID" value="KAK1147339.1"/>
    <property type="molecule type" value="Genomic_DNA"/>
</dbReference>
<sequence length="560" mass="62264">MFRKRYSRYLSLPLTPRLPQSPANLVLASTIKRSGQKPDEYLIRDFQNKFGHVATTSYIPETGIQPNQIVVSNDSGQALSTFDSSPTLFPPNPAFASSPLSRQHCSCTMFKSPTATYNKECEIPVTYLNRRQAYKVSVVDTAPPFTSSPVRYRTHVRISFDDDKQRADPVAAWKLWMDGRGLAEAREANSKLAAVEFVDVKPSTMGFAETHIELENSSLDGFCVGWTSHPRSGRFGCELHVLFNFLSTDFSLSKGVRGAPLRLCAKTEVVSSDSLLQDPSHVCAPEISCCKVKLFRDHGSERKIANDIAQLKKAIQRVEESIAHSGTDGNRGSSKRKRGRLSLVARGSEASVQELAPTDLHNTHEPPGADNSAADEDPQKAERSLTGTDFSSELSTDGEWGAVLQQHADKDPYPSGVAHTHFVSPRAVSSMSQDVDSRNVPNRPLTTTNIPMRSRVGNHQRAVACFYVIRRIDGQNEAYHHAVYLFRRTLADFMKQLSRIQKIPPENIIRVVRINSAGLRILVDDNVVRETPEGQDMVGEFVQIEDSTNPSSSWQVNLFY</sequence>
<name>A0ACC3BA91_9EURO</name>
<reference evidence="1 2" key="1">
    <citation type="journal article" date="2023" name="ACS Omega">
        <title>Identification of the Neoaspergillic Acid Biosynthesis Gene Cluster by Establishing an In Vitro CRISPR-Ribonucleoprotein Genetic System in Aspergillus melleus.</title>
        <authorList>
            <person name="Yuan B."/>
            <person name="Grau M.F."/>
            <person name="Murata R.M."/>
            <person name="Torok T."/>
            <person name="Venkateswaran K."/>
            <person name="Stajich J.E."/>
            <person name="Wang C.C.C."/>
        </authorList>
    </citation>
    <scope>NUCLEOTIDE SEQUENCE [LARGE SCALE GENOMIC DNA]</scope>
    <source>
        <strain evidence="1 2">IMV 1140</strain>
    </source>
</reference>
<organism evidence="1 2">
    <name type="scientific">Aspergillus melleus</name>
    <dbReference type="NCBI Taxonomy" id="138277"/>
    <lineage>
        <taxon>Eukaryota</taxon>
        <taxon>Fungi</taxon>
        <taxon>Dikarya</taxon>
        <taxon>Ascomycota</taxon>
        <taxon>Pezizomycotina</taxon>
        <taxon>Eurotiomycetes</taxon>
        <taxon>Eurotiomycetidae</taxon>
        <taxon>Eurotiales</taxon>
        <taxon>Aspergillaceae</taxon>
        <taxon>Aspergillus</taxon>
        <taxon>Aspergillus subgen. Circumdati</taxon>
    </lineage>
</organism>
<evidence type="ECO:0000313" key="2">
    <source>
        <dbReference type="Proteomes" id="UP001177260"/>
    </source>
</evidence>
<comment type="caution">
    <text evidence="1">The sequence shown here is derived from an EMBL/GenBank/DDBJ whole genome shotgun (WGS) entry which is preliminary data.</text>
</comment>
<protein>
    <submittedName>
        <fullName evidence="1">Uncharacterized protein</fullName>
    </submittedName>
</protein>
<gene>
    <name evidence="1" type="ORF">N8T08_001416</name>
</gene>
<accession>A0ACC3BA91</accession>
<evidence type="ECO:0000313" key="1">
    <source>
        <dbReference type="EMBL" id="KAK1147339.1"/>
    </source>
</evidence>
<dbReference type="Proteomes" id="UP001177260">
    <property type="component" value="Unassembled WGS sequence"/>
</dbReference>
<keyword evidence="2" id="KW-1185">Reference proteome</keyword>